<reference evidence="3" key="1">
    <citation type="submission" date="2015-02" db="EMBL/GenBank/DDBJ databases">
        <authorList>
            <person name="Chooi Y.-H."/>
        </authorList>
    </citation>
    <scope>NUCLEOTIDE SEQUENCE [LARGE SCALE GENOMIC DNA]</scope>
    <source>
        <strain evidence="3">strain Y</strain>
    </source>
</reference>
<feature type="transmembrane region" description="Helical" evidence="1">
    <location>
        <begin position="26"/>
        <end position="45"/>
    </location>
</feature>
<protein>
    <submittedName>
        <fullName evidence="2">Uncharacterized protein</fullName>
    </submittedName>
</protein>
<evidence type="ECO:0000256" key="1">
    <source>
        <dbReference type="SAM" id="Phobius"/>
    </source>
</evidence>
<keyword evidence="1" id="KW-0812">Transmembrane</keyword>
<dbReference type="Proteomes" id="UP000033187">
    <property type="component" value="Chromosome 1"/>
</dbReference>
<dbReference type="AlphaFoldDB" id="A0A0D6JHM1"/>
<proteinExistence type="predicted"/>
<accession>A0A0D6JHM1</accession>
<keyword evidence="1" id="KW-1133">Transmembrane helix</keyword>
<dbReference type="KEGG" id="fil:BN1229_v1_3042"/>
<sequence>MTFYARPAAFIRPVPLMYTRPCFRSAVGLTFAFYVLIGTGLLFAFDRALDMPPSVFLDLGRFPRVACPMLGTPFRARFARLMNSATISEAPDVRTFGPMGFAAMLARTTFFDFTNAALDILARRTAMLLRVAPRAINLSDLTFAAVMRVAPRAFIVRIDDTRRADIAMRAPTNISQ</sequence>
<keyword evidence="1" id="KW-0472">Membrane</keyword>
<keyword evidence="3" id="KW-1185">Reference proteome</keyword>
<dbReference type="KEGG" id="fiy:BN1229_v1_2876"/>
<evidence type="ECO:0000313" key="2">
    <source>
        <dbReference type="EMBL" id="CPR21040.1"/>
    </source>
</evidence>
<evidence type="ECO:0000313" key="3">
    <source>
        <dbReference type="Proteomes" id="UP000033187"/>
    </source>
</evidence>
<name>A0A0D6JHM1_9HYPH</name>
<gene>
    <name evidence="2" type="ORF">YBN1229_v1_2876</name>
</gene>
<dbReference type="EMBL" id="LN829119">
    <property type="protein sequence ID" value="CPR21040.1"/>
    <property type="molecule type" value="Genomic_DNA"/>
</dbReference>
<organism evidence="2 3">
    <name type="scientific">Candidatus Filomicrobium marinum</name>
    <dbReference type="NCBI Taxonomy" id="1608628"/>
    <lineage>
        <taxon>Bacteria</taxon>
        <taxon>Pseudomonadati</taxon>
        <taxon>Pseudomonadota</taxon>
        <taxon>Alphaproteobacteria</taxon>
        <taxon>Hyphomicrobiales</taxon>
        <taxon>Hyphomicrobiaceae</taxon>
        <taxon>Filomicrobium</taxon>
    </lineage>
</organism>